<dbReference type="CDD" id="cd03257">
    <property type="entry name" value="ABC_NikE_OppD_transporters"/>
    <property type="match status" value="1"/>
</dbReference>
<dbReference type="STRING" id="749414.SBI_00693"/>
<keyword evidence="4" id="KW-0067">ATP-binding</keyword>
<dbReference type="eggNOG" id="COG4608">
    <property type="taxonomic scope" value="Bacteria"/>
</dbReference>
<sequence length="356" mass="38839">MSEISGAPVTETTATGPRRDSSAGSPPLLEVSGITKSFGHGRRRLTALDGVDVRLERGETLGLVGESGCGKSTLARVVLGLERPDAGTVRFDGTDPFTLKGKELLAWRRRVQMVFQDPFASLNARMSAADLIGEPWRTHRDIAPTAKDRERRVRELLSLVGLRDSDAHRYPNEFSGGQRQRIGIARALALDPDLIVCDEPVSALDLSVQAQVLNVLSELRERLGVSYVFISHDLSVVRHVSDRVTVMYLGKVIEHGLTEDVFDRPLHPYTAALMSAAPTLDVSGETRDEEIQLRGEIPSPFDIPSGCRFRTRCWKSEAQCAEHAPLAITRGGAADPGREPHEALCHFPLGTGPRGA</sequence>
<evidence type="ECO:0000313" key="7">
    <source>
        <dbReference type="EMBL" id="ADI03814.1"/>
    </source>
</evidence>
<dbReference type="PROSITE" id="PS50893">
    <property type="entry name" value="ABC_TRANSPORTER_2"/>
    <property type="match status" value="1"/>
</dbReference>
<dbReference type="NCBIfam" id="TIGR01727">
    <property type="entry name" value="oligo_HPY"/>
    <property type="match status" value="1"/>
</dbReference>
<dbReference type="PANTHER" id="PTHR43776">
    <property type="entry name" value="TRANSPORT ATP-BINDING PROTEIN"/>
    <property type="match status" value="1"/>
</dbReference>
<dbReference type="InterPro" id="IPR050319">
    <property type="entry name" value="ABC_transp_ATP-bind"/>
</dbReference>
<dbReference type="Proteomes" id="UP000000377">
    <property type="component" value="Chromosome"/>
</dbReference>
<dbReference type="EMBL" id="CP002047">
    <property type="protein sequence ID" value="ADI03814.1"/>
    <property type="molecule type" value="Genomic_DNA"/>
</dbReference>
<dbReference type="PROSITE" id="PS00211">
    <property type="entry name" value="ABC_TRANSPORTER_1"/>
    <property type="match status" value="1"/>
</dbReference>
<comment type="similarity">
    <text evidence="1">Belongs to the ABC transporter superfamily.</text>
</comment>
<dbReference type="InterPro" id="IPR013563">
    <property type="entry name" value="Oligopep_ABC_C"/>
</dbReference>
<keyword evidence="3" id="KW-0547">Nucleotide-binding</keyword>
<keyword evidence="2" id="KW-0813">Transport</keyword>
<dbReference type="SMART" id="SM00382">
    <property type="entry name" value="AAA"/>
    <property type="match status" value="1"/>
</dbReference>
<evidence type="ECO:0000256" key="1">
    <source>
        <dbReference type="ARBA" id="ARBA00005417"/>
    </source>
</evidence>
<dbReference type="AlphaFoldDB" id="D7C2G0"/>
<evidence type="ECO:0000256" key="4">
    <source>
        <dbReference type="ARBA" id="ARBA00022840"/>
    </source>
</evidence>
<organism evidence="7 8">
    <name type="scientific">Streptomyces bingchenggensis (strain BCW-1)</name>
    <dbReference type="NCBI Taxonomy" id="749414"/>
    <lineage>
        <taxon>Bacteria</taxon>
        <taxon>Bacillati</taxon>
        <taxon>Actinomycetota</taxon>
        <taxon>Actinomycetes</taxon>
        <taxon>Kitasatosporales</taxon>
        <taxon>Streptomycetaceae</taxon>
        <taxon>Streptomyces</taxon>
    </lineage>
</organism>
<dbReference type="HOGENOM" id="CLU_000604_1_23_11"/>
<dbReference type="KEGG" id="sbh:SBI_00693"/>
<dbReference type="Pfam" id="PF08352">
    <property type="entry name" value="oligo_HPY"/>
    <property type="match status" value="1"/>
</dbReference>
<dbReference type="GO" id="GO:0055085">
    <property type="term" value="P:transmembrane transport"/>
    <property type="evidence" value="ECO:0007669"/>
    <property type="project" value="UniProtKB-ARBA"/>
</dbReference>
<gene>
    <name evidence="7" type="ordered locus">SBI_00693</name>
</gene>
<dbReference type="Gene3D" id="3.40.50.300">
    <property type="entry name" value="P-loop containing nucleotide triphosphate hydrolases"/>
    <property type="match status" value="1"/>
</dbReference>
<dbReference type="InterPro" id="IPR003439">
    <property type="entry name" value="ABC_transporter-like_ATP-bd"/>
</dbReference>
<evidence type="ECO:0000256" key="5">
    <source>
        <dbReference type="SAM" id="MobiDB-lite"/>
    </source>
</evidence>
<dbReference type="RefSeq" id="WP_014173293.1">
    <property type="nucleotide sequence ID" value="NC_016582.1"/>
</dbReference>
<evidence type="ECO:0000256" key="2">
    <source>
        <dbReference type="ARBA" id="ARBA00022448"/>
    </source>
</evidence>
<dbReference type="GO" id="GO:0005524">
    <property type="term" value="F:ATP binding"/>
    <property type="evidence" value="ECO:0007669"/>
    <property type="project" value="UniProtKB-KW"/>
</dbReference>
<dbReference type="Pfam" id="PF00005">
    <property type="entry name" value="ABC_tran"/>
    <property type="match status" value="1"/>
</dbReference>
<dbReference type="SUPFAM" id="SSF52540">
    <property type="entry name" value="P-loop containing nucleoside triphosphate hydrolases"/>
    <property type="match status" value="1"/>
</dbReference>
<name>D7C2G0_STRBB</name>
<protein>
    <submittedName>
        <fullName evidence="7">Oligopeptide/dipeptide ABC transporter, ATPase subunit</fullName>
    </submittedName>
</protein>
<proteinExistence type="inferred from homology"/>
<accession>D7C2G0</accession>
<dbReference type="InterPro" id="IPR027417">
    <property type="entry name" value="P-loop_NTPase"/>
</dbReference>
<dbReference type="PANTHER" id="PTHR43776:SF7">
    <property type="entry name" value="D,D-DIPEPTIDE TRANSPORT ATP-BINDING PROTEIN DDPF-RELATED"/>
    <property type="match status" value="1"/>
</dbReference>
<feature type="domain" description="ABC transporter" evidence="6">
    <location>
        <begin position="29"/>
        <end position="274"/>
    </location>
</feature>
<evidence type="ECO:0000259" key="6">
    <source>
        <dbReference type="PROSITE" id="PS50893"/>
    </source>
</evidence>
<dbReference type="GO" id="GO:0015833">
    <property type="term" value="P:peptide transport"/>
    <property type="evidence" value="ECO:0007669"/>
    <property type="project" value="InterPro"/>
</dbReference>
<evidence type="ECO:0000313" key="8">
    <source>
        <dbReference type="Proteomes" id="UP000000377"/>
    </source>
</evidence>
<reference evidence="7 8" key="1">
    <citation type="journal article" date="2010" name="J. Bacteriol.">
        <title>Genome sequence of the milbemycin-producing bacterium Streptomyces bingchenggensis.</title>
        <authorList>
            <person name="Wang X.J."/>
            <person name="Yan Y.J."/>
            <person name="Zhang B."/>
            <person name="An J."/>
            <person name="Wang J.J."/>
            <person name="Tian J."/>
            <person name="Jiang L."/>
            <person name="Chen Y.H."/>
            <person name="Huang S.X."/>
            <person name="Yin M."/>
            <person name="Zhang J."/>
            <person name="Gao A.L."/>
            <person name="Liu C.X."/>
            <person name="Zhu Z.X."/>
            <person name="Xiang W.S."/>
        </authorList>
    </citation>
    <scope>NUCLEOTIDE SEQUENCE [LARGE SCALE GENOMIC DNA]</scope>
    <source>
        <strain evidence="7 8">BCW-1</strain>
    </source>
</reference>
<dbReference type="InterPro" id="IPR017871">
    <property type="entry name" value="ABC_transporter-like_CS"/>
</dbReference>
<evidence type="ECO:0000256" key="3">
    <source>
        <dbReference type="ARBA" id="ARBA00022741"/>
    </source>
</evidence>
<feature type="region of interest" description="Disordered" evidence="5">
    <location>
        <begin position="1"/>
        <end position="33"/>
    </location>
</feature>
<dbReference type="InterPro" id="IPR003593">
    <property type="entry name" value="AAA+_ATPase"/>
</dbReference>
<dbReference type="FunFam" id="3.40.50.300:FF:000016">
    <property type="entry name" value="Oligopeptide ABC transporter ATP-binding component"/>
    <property type="match status" value="1"/>
</dbReference>
<dbReference type="PATRIC" id="fig|749414.3.peg.709"/>
<dbReference type="GO" id="GO:0016887">
    <property type="term" value="F:ATP hydrolysis activity"/>
    <property type="evidence" value="ECO:0007669"/>
    <property type="project" value="InterPro"/>
</dbReference>
<keyword evidence="8" id="KW-1185">Reference proteome</keyword>